<keyword evidence="2" id="KW-1185">Reference proteome</keyword>
<reference evidence="1 2" key="1">
    <citation type="journal article" date="2013" name="Nat. Genet.">
        <title>The high-quality draft genome of peach (Prunus persica) identifies unique patterns of genetic diversity, domestication and genome evolution.</title>
        <authorList>
            <consortium name="International Peach Genome Initiative"/>
            <person name="Verde I."/>
            <person name="Abbott A.G."/>
            <person name="Scalabrin S."/>
            <person name="Jung S."/>
            <person name="Shu S."/>
            <person name="Marroni F."/>
            <person name="Zhebentyayeva T."/>
            <person name="Dettori M.T."/>
            <person name="Grimwood J."/>
            <person name="Cattonaro F."/>
            <person name="Zuccolo A."/>
            <person name="Rossini L."/>
            <person name="Jenkins J."/>
            <person name="Vendramin E."/>
            <person name="Meisel L.A."/>
            <person name="Decroocq V."/>
            <person name="Sosinski B."/>
            <person name="Prochnik S."/>
            <person name="Mitros T."/>
            <person name="Policriti A."/>
            <person name="Cipriani G."/>
            <person name="Dondini L."/>
            <person name="Ficklin S."/>
            <person name="Goodstein D.M."/>
            <person name="Xuan P."/>
            <person name="Del Fabbro C."/>
            <person name="Aramini V."/>
            <person name="Copetti D."/>
            <person name="Gonzalez S."/>
            <person name="Horner D.S."/>
            <person name="Falchi R."/>
            <person name="Lucas S."/>
            <person name="Mica E."/>
            <person name="Maldonado J."/>
            <person name="Lazzari B."/>
            <person name="Bielenberg D."/>
            <person name="Pirona R."/>
            <person name="Miculan M."/>
            <person name="Barakat A."/>
            <person name="Testolin R."/>
            <person name="Stella A."/>
            <person name="Tartarini S."/>
            <person name="Tonutti P."/>
            <person name="Arus P."/>
            <person name="Orellana A."/>
            <person name="Wells C."/>
            <person name="Main D."/>
            <person name="Vizzotto G."/>
            <person name="Silva H."/>
            <person name="Salamini F."/>
            <person name="Schmutz J."/>
            <person name="Morgante M."/>
            <person name="Rokhsar D.S."/>
        </authorList>
    </citation>
    <scope>NUCLEOTIDE SEQUENCE [LARGE SCALE GENOMIC DNA]</scope>
    <source>
        <strain evidence="2">cv. Nemared</strain>
    </source>
</reference>
<proteinExistence type="predicted"/>
<dbReference type="Proteomes" id="UP000006882">
    <property type="component" value="Chromosome G7"/>
</dbReference>
<evidence type="ECO:0000313" key="2">
    <source>
        <dbReference type="Proteomes" id="UP000006882"/>
    </source>
</evidence>
<evidence type="ECO:0000313" key="1">
    <source>
        <dbReference type="EMBL" id="ONH94162.1"/>
    </source>
</evidence>
<protein>
    <submittedName>
        <fullName evidence="1">Uncharacterized protein</fullName>
    </submittedName>
</protein>
<dbReference type="Gramene" id="ONH94162">
    <property type="protein sequence ID" value="ONH94162"/>
    <property type="gene ID" value="PRUPE_7G001800"/>
</dbReference>
<dbReference type="EMBL" id="CM007657">
    <property type="protein sequence ID" value="ONH94162.1"/>
    <property type="molecule type" value="Genomic_DNA"/>
</dbReference>
<gene>
    <name evidence="1" type="ORF">PRUPE_7G001800</name>
</gene>
<dbReference type="AlphaFoldDB" id="A0A251N491"/>
<accession>A0A251N491</accession>
<sequence>MGGEEKPRGACWVWGLKKIEVRGGAFVWEWRVVVMGNGRRRKTRGQAGLGGEKHERGSVGWEWGMVVMGAWGYGRRRKMYGVLGLCNDDYVAMICDHRSKIKRSICNGILKLLDSQLINLNFLFSSKDEDSQLKAIDFGLLDFVKLGWSSKLQVEVRWAVEETTKMSLMTKGYFHNLLDMLLDTTHMCHFNCVYELVIIIDWPR</sequence>
<organism evidence="1 2">
    <name type="scientific">Prunus persica</name>
    <name type="common">Peach</name>
    <name type="synonym">Amygdalus persica</name>
    <dbReference type="NCBI Taxonomy" id="3760"/>
    <lineage>
        <taxon>Eukaryota</taxon>
        <taxon>Viridiplantae</taxon>
        <taxon>Streptophyta</taxon>
        <taxon>Embryophyta</taxon>
        <taxon>Tracheophyta</taxon>
        <taxon>Spermatophyta</taxon>
        <taxon>Magnoliopsida</taxon>
        <taxon>eudicotyledons</taxon>
        <taxon>Gunneridae</taxon>
        <taxon>Pentapetalae</taxon>
        <taxon>rosids</taxon>
        <taxon>fabids</taxon>
        <taxon>Rosales</taxon>
        <taxon>Rosaceae</taxon>
        <taxon>Amygdaloideae</taxon>
        <taxon>Amygdaleae</taxon>
        <taxon>Prunus</taxon>
    </lineage>
</organism>
<name>A0A251N491_PRUPE</name>